<accession>A0A482X282</accession>
<feature type="compositionally biased region" description="Basic residues" evidence="1">
    <location>
        <begin position="231"/>
        <end position="245"/>
    </location>
</feature>
<feature type="compositionally biased region" description="Pro residues" evidence="1">
    <location>
        <begin position="456"/>
        <end position="469"/>
    </location>
</feature>
<feature type="region of interest" description="Disordered" evidence="1">
    <location>
        <begin position="224"/>
        <end position="258"/>
    </location>
</feature>
<evidence type="ECO:0000313" key="2">
    <source>
        <dbReference type="EMBL" id="RZF39696.1"/>
    </source>
</evidence>
<proteinExistence type="predicted"/>
<evidence type="ECO:0000313" key="3">
    <source>
        <dbReference type="Proteomes" id="UP000291343"/>
    </source>
</evidence>
<feature type="compositionally biased region" description="Low complexity" evidence="1">
    <location>
        <begin position="470"/>
        <end position="519"/>
    </location>
</feature>
<dbReference type="AlphaFoldDB" id="A0A482X282"/>
<organism evidence="2 3">
    <name type="scientific">Laodelphax striatellus</name>
    <name type="common">Small brown planthopper</name>
    <name type="synonym">Delphax striatella</name>
    <dbReference type="NCBI Taxonomy" id="195883"/>
    <lineage>
        <taxon>Eukaryota</taxon>
        <taxon>Metazoa</taxon>
        <taxon>Ecdysozoa</taxon>
        <taxon>Arthropoda</taxon>
        <taxon>Hexapoda</taxon>
        <taxon>Insecta</taxon>
        <taxon>Pterygota</taxon>
        <taxon>Neoptera</taxon>
        <taxon>Paraneoptera</taxon>
        <taxon>Hemiptera</taxon>
        <taxon>Auchenorrhyncha</taxon>
        <taxon>Fulgoroidea</taxon>
        <taxon>Delphacidae</taxon>
        <taxon>Criomorphinae</taxon>
        <taxon>Laodelphax</taxon>
    </lineage>
</organism>
<feature type="region of interest" description="Disordered" evidence="1">
    <location>
        <begin position="410"/>
        <end position="609"/>
    </location>
</feature>
<sequence length="609" mass="63360">MDTILEDYEFLDLSDASDLERSRIKRILVRPVAGNGQTQRHFHTPWNPPPPSSSSPPHHQLPPQAPAATVQPAYHGVQLNGGGNRPADTVYQAAQPPPPAMMQPPPPAPRPVVQLNPQAGVFVNTQPFPGYSPYPPQTPPEVVVGRQGGRPGGGGKKPRDAVTPTGMVPVMWNQPPPPPPPHYYAGAAPVIVGQFSPVPAPAYVSPPAAPHIDEQELKDQVPYTPYNPPHHPTHHQHHHHPHHQPHYPQEQHHHQRPMQHIQMAPAPVTITAPVPAPVTITAPVAAPVAITAPVAAPVAITAPAPYSYQCDVPPVTPVLPPQTAVQIVPLKFSNTDRGGGNQLINGPKPVLLPGSRQPLVKPVSAHAPPATAVETKARVKSAAVPVKEDKPQPVNSIAAAAKVENEEKIATKPAVMTSSNEVNKQEAKPATEPVAKPNDVTNQPPVTVKPAEVQPSPQPVVSAPPPQVTAPPAAAATVPPSPVTAPVTTPVAAPSYASLFSNSSSSSSAASRAPSRRYSGGVAAPPTPPTVNHHAASEDRAAAAATRTSGGGVGEYSASKAAVASPQQKLNSVPQPSPSVKSPSNSVTSAANNVSPMAGDPGLQRLGCE</sequence>
<evidence type="ECO:0000256" key="1">
    <source>
        <dbReference type="SAM" id="MobiDB-lite"/>
    </source>
</evidence>
<feature type="compositionally biased region" description="Pro residues" evidence="1">
    <location>
        <begin position="46"/>
        <end position="65"/>
    </location>
</feature>
<dbReference type="EMBL" id="QKKF02019733">
    <property type="protein sequence ID" value="RZF39696.1"/>
    <property type="molecule type" value="Genomic_DNA"/>
</dbReference>
<reference evidence="2 3" key="1">
    <citation type="journal article" date="2017" name="Gigascience">
        <title>Genome sequence of the small brown planthopper, Laodelphax striatellus.</title>
        <authorList>
            <person name="Zhu J."/>
            <person name="Jiang F."/>
            <person name="Wang X."/>
            <person name="Yang P."/>
            <person name="Bao Y."/>
            <person name="Zhao W."/>
            <person name="Wang W."/>
            <person name="Lu H."/>
            <person name="Wang Q."/>
            <person name="Cui N."/>
            <person name="Li J."/>
            <person name="Chen X."/>
            <person name="Luo L."/>
            <person name="Yu J."/>
            <person name="Kang L."/>
            <person name="Cui F."/>
        </authorList>
    </citation>
    <scope>NUCLEOTIDE SEQUENCE [LARGE SCALE GENOMIC DNA]</scope>
    <source>
        <strain evidence="2">Lst14</strain>
    </source>
</reference>
<dbReference type="Proteomes" id="UP000291343">
    <property type="component" value="Unassembled WGS sequence"/>
</dbReference>
<dbReference type="InParanoid" id="A0A482X282"/>
<gene>
    <name evidence="2" type="ORF">LSTR_LSTR012150</name>
</gene>
<feature type="region of interest" description="Disordered" evidence="1">
    <location>
        <begin position="30"/>
        <end position="68"/>
    </location>
</feature>
<keyword evidence="3" id="KW-1185">Reference proteome</keyword>
<comment type="caution">
    <text evidence="2">The sequence shown here is derived from an EMBL/GenBank/DDBJ whole genome shotgun (WGS) entry which is preliminary data.</text>
</comment>
<protein>
    <submittedName>
        <fullName evidence="2">Uncharacterized protein</fullName>
    </submittedName>
</protein>
<feature type="compositionally biased region" description="Low complexity" evidence="1">
    <location>
        <begin position="572"/>
        <end position="596"/>
    </location>
</feature>
<name>A0A482X282_LAOST</name>